<dbReference type="GO" id="GO:0006780">
    <property type="term" value="P:uroporphyrinogen III biosynthetic process"/>
    <property type="evidence" value="ECO:0007669"/>
    <property type="project" value="InterPro"/>
</dbReference>
<dbReference type="KEGG" id="pas:Pars_1215"/>
<dbReference type="PANTHER" id="PTHR40082">
    <property type="entry name" value="BLR5956 PROTEIN"/>
    <property type="match status" value="1"/>
</dbReference>
<dbReference type="SUPFAM" id="SSF69618">
    <property type="entry name" value="HemD-like"/>
    <property type="match status" value="1"/>
</dbReference>
<accession>A4WK66</accession>
<proteinExistence type="predicted"/>
<evidence type="ECO:0000313" key="2">
    <source>
        <dbReference type="EMBL" id="ABP50783.1"/>
    </source>
</evidence>
<evidence type="ECO:0000313" key="3">
    <source>
        <dbReference type="Proteomes" id="UP000001567"/>
    </source>
</evidence>
<dbReference type="PANTHER" id="PTHR40082:SF1">
    <property type="entry name" value="BLR5956 PROTEIN"/>
    <property type="match status" value="1"/>
</dbReference>
<organism evidence="2 3">
    <name type="scientific">Pyrobaculum arsenaticum (strain DSM 13514 / JCM 11321 / PZ6)</name>
    <dbReference type="NCBI Taxonomy" id="340102"/>
    <lineage>
        <taxon>Archaea</taxon>
        <taxon>Thermoproteota</taxon>
        <taxon>Thermoprotei</taxon>
        <taxon>Thermoproteales</taxon>
        <taxon>Thermoproteaceae</taxon>
        <taxon>Pyrobaculum</taxon>
    </lineage>
</organism>
<feature type="domain" description="Tetrapyrrole biosynthesis uroporphyrinogen III synthase" evidence="1">
    <location>
        <begin position="34"/>
        <end position="219"/>
    </location>
</feature>
<dbReference type="Gene3D" id="3.40.50.10090">
    <property type="match status" value="2"/>
</dbReference>
<evidence type="ECO:0000259" key="1">
    <source>
        <dbReference type="Pfam" id="PF02602"/>
    </source>
</evidence>
<dbReference type="InterPro" id="IPR039793">
    <property type="entry name" value="UROS/Hem4"/>
</dbReference>
<dbReference type="AlphaFoldDB" id="A4WK66"/>
<dbReference type="STRING" id="340102.Pars_1215"/>
<gene>
    <name evidence="2" type="ordered locus">Pars_1215</name>
</gene>
<dbReference type="EMBL" id="CP000660">
    <property type="protein sequence ID" value="ABP50783.1"/>
    <property type="molecule type" value="Genomic_DNA"/>
</dbReference>
<name>A4WK66_PYRAR</name>
<dbReference type="Pfam" id="PF02602">
    <property type="entry name" value="HEM4"/>
    <property type="match status" value="1"/>
</dbReference>
<reference evidence="2 3" key="1">
    <citation type="submission" date="2007-04" db="EMBL/GenBank/DDBJ databases">
        <title>Complete sequence of Pyrobaculum arsenaticum DSM 13514.</title>
        <authorList>
            <consortium name="US DOE Joint Genome Institute"/>
            <person name="Copeland A."/>
            <person name="Lucas S."/>
            <person name="Lapidus A."/>
            <person name="Barry K."/>
            <person name="Glavina del Rio T."/>
            <person name="Dalin E."/>
            <person name="Tice H."/>
            <person name="Pitluck S."/>
            <person name="Chain P."/>
            <person name="Malfatti S."/>
            <person name="Shin M."/>
            <person name="Vergez L."/>
            <person name="Schmutz J."/>
            <person name="Larimer F."/>
            <person name="Land M."/>
            <person name="Hauser L."/>
            <person name="Kyrpides N."/>
            <person name="Mikhailova N."/>
            <person name="Cozen A.E."/>
            <person name="Fitz-Gibbon S.T."/>
            <person name="House C.H."/>
            <person name="Saltikov C."/>
            <person name="Lowe T.M."/>
            <person name="Richardson P."/>
        </authorList>
    </citation>
    <scope>NUCLEOTIDE SEQUENCE [LARGE SCALE GENOMIC DNA]</scope>
    <source>
        <strain evidence="3">ATCC 700994 / DSM 13514 / JCM 11321 / PZ6</strain>
    </source>
</reference>
<dbReference type="InterPro" id="IPR003754">
    <property type="entry name" value="4pyrrol_synth_uPrphyn_synth"/>
</dbReference>
<sequence>MGLDNNFYIEAALICVKIVVTSGWAGEAFRKALRGAEVYVVPVLRLTPVEVDVKAVEEAVAQSDLVVFVSGRAAYRLKELGAKLELTGKVVATAEGAKGAVMVKNAYGVEPQLVYDTSEDLAKALPGCRRGVVFHHGERAAELVEVLEVKCPVAEFYTYRAVPDEETIKSIPPADVYVFFSALAAEAVGERRPELIKGALAVAAGPAVERALLRYGAVVRRPPRGRIGDVVEYVKRLLEELR</sequence>
<dbReference type="InterPro" id="IPR036108">
    <property type="entry name" value="4pyrrol_syn_uPrphyn_synt_sf"/>
</dbReference>
<dbReference type="HOGENOM" id="CLU_1178162_0_0_2"/>
<protein>
    <submittedName>
        <fullName evidence="2">Uroporphyrinogen-III synthase (HemD), conjectural</fullName>
    </submittedName>
</protein>
<dbReference type="GO" id="GO:0004852">
    <property type="term" value="F:uroporphyrinogen-III synthase activity"/>
    <property type="evidence" value="ECO:0007669"/>
    <property type="project" value="InterPro"/>
</dbReference>
<dbReference type="Proteomes" id="UP000001567">
    <property type="component" value="Chromosome"/>
</dbReference>